<feature type="compositionally biased region" description="Basic and acidic residues" evidence="1">
    <location>
        <begin position="1"/>
        <end position="28"/>
    </location>
</feature>
<dbReference type="EMBL" id="JAEAOA010000654">
    <property type="protein sequence ID" value="KAK3596563.1"/>
    <property type="molecule type" value="Genomic_DNA"/>
</dbReference>
<sequence length="180" mass="21405">MSAHHQHSDVKEGAKSEENGEENYKTDLETGIETDSAKEEDAPVRKHNKRERKRKRNDKHKENERREKVENPVAPDESKLNDVNTETHAFKKPELKQKNVLAEEISSFTPSQRKTESEKKDFFSKSRMQDLRYQKANYRAVHCEIRFRRWRKTSWSPKSESEQKKGYNPGSDKEHLYRMD</sequence>
<feature type="compositionally biased region" description="Basic and acidic residues" evidence="1">
    <location>
        <begin position="59"/>
        <end position="80"/>
    </location>
</feature>
<dbReference type="Proteomes" id="UP001195483">
    <property type="component" value="Unassembled WGS sequence"/>
</dbReference>
<evidence type="ECO:0000313" key="2">
    <source>
        <dbReference type="EMBL" id="KAK3596563.1"/>
    </source>
</evidence>
<proteinExistence type="predicted"/>
<evidence type="ECO:0000313" key="3">
    <source>
        <dbReference type="Proteomes" id="UP001195483"/>
    </source>
</evidence>
<feature type="compositionally biased region" description="Basic and acidic residues" evidence="1">
    <location>
        <begin position="88"/>
        <end position="97"/>
    </location>
</feature>
<organism evidence="2 3">
    <name type="scientific">Potamilus streckersoni</name>
    <dbReference type="NCBI Taxonomy" id="2493646"/>
    <lineage>
        <taxon>Eukaryota</taxon>
        <taxon>Metazoa</taxon>
        <taxon>Spiralia</taxon>
        <taxon>Lophotrochozoa</taxon>
        <taxon>Mollusca</taxon>
        <taxon>Bivalvia</taxon>
        <taxon>Autobranchia</taxon>
        <taxon>Heteroconchia</taxon>
        <taxon>Palaeoheterodonta</taxon>
        <taxon>Unionida</taxon>
        <taxon>Unionoidea</taxon>
        <taxon>Unionidae</taxon>
        <taxon>Ambleminae</taxon>
        <taxon>Lampsilini</taxon>
        <taxon>Potamilus</taxon>
    </lineage>
</organism>
<feature type="compositionally biased region" description="Basic residues" evidence="1">
    <location>
        <begin position="45"/>
        <end position="58"/>
    </location>
</feature>
<protein>
    <submittedName>
        <fullName evidence="2">Uncharacterized protein</fullName>
    </submittedName>
</protein>
<keyword evidence="3" id="KW-1185">Reference proteome</keyword>
<feature type="compositionally biased region" description="Basic and acidic residues" evidence="1">
    <location>
        <begin position="159"/>
        <end position="180"/>
    </location>
</feature>
<feature type="compositionally biased region" description="Basic and acidic residues" evidence="1">
    <location>
        <begin position="35"/>
        <end position="44"/>
    </location>
</feature>
<reference evidence="2" key="3">
    <citation type="submission" date="2023-05" db="EMBL/GenBank/DDBJ databases">
        <authorList>
            <person name="Smith C.H."/>
        </authorList>
    </citation>
    <scope>NUCLEOTIDE SEQUENCE</scope>
    <source>
        <strain evidence="2">CHS0354</strain>
        <tissue evidence="2">Mantle</tissue>
    </source>
</reference>
<feature type="region of interest" description="Disordered" evidence="1">
    <location>
        <begin position="153"/>
        <end position="180"/>
    </location>
</feature>
<feature type="region of interest" description="Disordered" evidence="1">
    <location>
        <begin position="1"/>
        <end position="123"/>
    </location>
</feature>
<gene>
    <name evidence="2" type="ORF">CHS0354_010442</name>
</gene>
<comment type="caution">
    <text evidence="2">The sequence shown here is derived from an EMBL/GenBank/DDBJ whole genome shotgun (WGS) entry which is preliminary data.</text>
</comment>
<reference evidence="2" key="1">
    <citation type="journal article" date="2021" name="Genome Biol. Evol.">
        <title>A High-Quality Reference Genome for a Parasitic Bivalve with Doubly Uniparental Inheritance (Bivalvia: Unionida).</title>
        <authorList>
            <person name="Smith C.H."/>
        </authorList>
    </citation>
    <scope>NUCLEOTIDE SEQUENCE</scope>
    <source>
        <strain evidence="2">CHS0354</strain>
    </source>
</reference>
<dbReference type="AlphaFoldDB" id="A0AAE0VZL6"/>
<feature type="compositionally biased region" description="Basic and acidic residues" evidence="1">
    <location>
        <begin position="113"/>
        <end position="123"/>
    </location>
</feature>
<accession>A0AAE0VZL6</accession>
<name>A0AAE0VZL6_9BIVA</name>
<evidence type="ECO:0000256" key="1">
    <source>
        <dbReference type="SAM" id="MobiDB-lite"/>
    </source>
</evidence>
<reference evidence="2" key="2">
    <citation type="journal article" date="2021" name="Genome Biol. Evol.">
        <title>Developing a high-quality reference genome for a parasitic bivalve with doubly uniparental inheritance (Bivalvia: Unionida).</title>
        <authorList>
            <person name="Smith C.H."/>
        </authorList>
    </citation>
    <scope>NUCLEOTIDE SEQUENCE</scope>
    <source>
        <strain evidence="2">CHS0354</strain>
        <tissue evidence="2">Mantle</tissue>
    </source>
</reference>